<evidence type="ECO:0000313" key="1">
    <source>
        <dbReference type="EMBL" id="SVD52081.1"/>
    </source>
</evidence>
<accession>A0A382W1S0</accession>
<feature type="non-terminal residue" evidence="1">
    <location>
        <position position="32"/>
    </location>
</feature>
<gene>
    <name evidence="1" type="ORF">METZ01_LOCUS404935</name>
</gene>
<proteinExistence type="predicted"/>
<protein>
    <submittedName>
        <fullName evidence="1">Uncharacterized protein</fullName>
    </submittedName>
</protein>
<name>A0A382W1S0_9ZZZZ</name>
<dbReference type="EMBL" id="UINC01155939">
    <property type="protein sequence ID" value="SVD52081.1"/>
    <property type="molecule type" value="Genomic_DNA"/>
</dbReference>
<organism evidence="1">
    <name type="scientific">marine metagenome</name>
    <dbReference type="NCBI Taxonomy" id="408172"/>
    <lineage>
        <taxon>unclassified sequences</taxon>
        <taxon>metagenomes</taxon>
        <taxon>ecological metagenomes</taxon>
    </lineage>
</organism>
<sequence>MSQPKDFGFSEDISMLKETFARFLTAKKPINM</sequence>
<dbReference type="AlphaFoldDB" id="A0A382W1S0"/>
<reference evidence="1" key="1">
    <citation type="submission" date="2018-05" db="EMBL/GenBank/DDBJ databases">
        <authorList>
            <person name="Lanie J.A."/>
            <person name="Ng W.-L."/>
            <person name="Kazmierczak K.M."/>
            <person name="Andrzejewski T.M."/>
            <person name="Davidsen T.M."/>
            <person name="Wayne K.J."/>
            <person name="Tettelin H."/>
            <person name="Glass J.I."/>
            <person name="Rusch D."/>
            <person name="Podicherti R."/>
            <person name="Tsui H.-C.T."/>
            <person name="Winkler M.E."/>
        </authorList>
    </citation>
    <scope>NUCLEOTIDE SEQUENCE</scope>
</reference>